<gene>
    <name evidence="11" type="ORF">F503_00134</name>
</gene>
<dbReference type="eggNOG" id="KOG2918">
    <property type="taxonomic scope" value="Eukaryota"/>
</dbReference>
<evidence type="ECO:0000256" key="10">
    <source>
        <dbReference type="SAM" id="MobiDB-lite"/>
    </source>
</evidence>
<dbReference type="GO" id="GO:0032259">
    <property type="term" value="P:methylation"/>
    <property type="evidence" value="ECO:0007669"/>
    <property type="project" value="UniProtKB-KW"/>
</dbReference>
<dbReference type="EMBL" id="KE148158">
    <property type="protein sequence ID" value="EPE04980.1"/>
    <property type="molecule type" value="Genomic_DNA"/>
</dbReference>
<dbReference type="PANTHER" id="PTHR13600:SF21">
    <property type="entry name" value="LEUCINE CARBOXYL METHYLTRANSFERASE 1"/>
    <property type="match status" value="1"/>
</dbReference>
<dbReference type="STRING" id="1262450.S3CW06"/>
<evidence type="ECO:0000256" key="3">
    <source>
        <dbReference type="ARBA" id="ARBA00012834"/>
    </source>
</evidence>
<reference evidence="11 12" key="1">
    <citation type="journal article" date="2013" name="BMC Genomics">
        <title>The genome and transcriptome of the pine saprophyte Ophiostoma piceae, and a comparison with the bark beetle-associated pine pathogen Grosmannia clavigera.</title>
        <authorList>
            <person name="Haridas S."/>
            <person name="Wang Y."/>
            <person name="Lim L."/>
            <person name="Massoumi Alamouti S."/>
            <person name="Jackman S."/>
            <person name="Docking R."/>
            <person name="Robertson G."/>
            <person name="Birol I."/>
            <person name="Bohlmann J."/>
            <person name="Breuil C."/>
        </authorList>
    </citation>
    <scope>NUCLEOTIDE SEQUENCE [LARGE SCALE GENOMIC DNA]</scope>
    <source>
        <strain evidence="11 12">UAMH 11346</strain>
    </source>
</reference>
<keyword evidence="7 8" id="KW-0949">S-adenosyl-L-methionine</keyword>
<proteinExistence type="inferred from homology"/>
<dbReference type="AlphaFoldDB" id="S3CW06"/>
<evidence type="ECO:0000256" key="8">
    <source>
        <dbReference type="PIRNR" id="PIRNR016305"/>
    </source>
</evidence>
<evidence type="ECO:0000256" key="7">
    <source>
        <dbReference type="ARBA" id="ARBA00022691"/>
    </source>
</evidence>
<evidence type="ECO:0000313" key="11">
    <source>
        <dbReference type="EMBL" id="EPE04980.1"/>
    </source>
</evidence>
<dbReference type="InterPro" id="IPR029063">
    <property type="entry name" value="SAM-dependent_MTases_sf"/>
</dbReference>
<dbReference type="Pfam" id="PF04072">
    <property type="entry name" value="LCM"/>
    <property type="match status" value="1"/>
</dbReference>
<feature type="binding site" evidence="9">
    <location>
        <position position="235"/>
    </location>
    <ligand>
        <name>S-adenosyl-L-methionine</name>
        <dbReference type="ChEBI" id="CHEBI:59789"/>
    </ligand>
</feature>
<accession>S3CW06</accession>
<feature type="binding site" evidence="9">
    <location>
        <position position="121"/>
    </location>
    <ligand>
        <name>S-adenosyl-L-methionine</name>
        <dbReference type="ChEBI" id="CHEBI:59789"/>
    </ligand>
</feature>
<feature type="compositionally biased region" description="Low complexity" evidence="10">
    <location>
        <begin position="25"/>
        <end position="40"/>
    </location>
</feature>
<dbReference type="Gene3D" id="3.40.50.150">
    <property type="entry name" value="Vaccinia Virus protein VP39"/>
    <property type="match status" value="1"/>
</dbReference>
<evidence type="ECO:0000256" key="1">
    <source>
        <dbReference type="ARBA" id="ARBA00000724"/>
    </source>
</evidence>
<keyword evidence="6 8" id="KW-0808">Transferase</keyword>
<feature type="compositionally biased region" description="Pro residues" evidence="10">
    <location>
        <begin position="13"/>
        <end position="22"/>
    </location>
</feature>
<keyword evidence="12" id="KW-1185">Reference proteome</keyword>
<dbReference type="OrthoDB" id="203237at2759"/>
<feature type="region of interest" description="Disordered" evidence="10">
    <location>
        <begin position="1"/>
        <end position="42"/>
    </location>
</feature>
<comment type="catalytic activity">
    <reaction evidence="1 8">
        <text>[phosphatase 2A protein]-C-terminal L-leucine + S-adenosyl-L-methionine = [phosphatase 2A protein]-C-terminal L-leucine methyl ester + S-adenosyl-L-homocysteine</text>
        <dbReference type="Rhea" id="RHEA:48544"/>
        <dbReference type="Rhea" id="RHEA-COMP:12134"/>
        <dbReference type="Rhea" id="RHEA-COMP:12135"/>
        <dbReference type="ChEBI" id="CHEBI:57856"/>
        <dbReference type="ChEBI" id="CHEBI:59789"/>
        <dbReference type="ChEBI" id="CHEBI:90516"/>
        <dbReference type="ChEBI" id="CHEBI:90517"/>
        <dbReference type="EC" id="2.1.1.233"/>
    </reaction>
</comment>
<organism evidence="11 12">
    <name type="scientific">Ophiostoma piceae (strain UAMH 11346)</name>
    <name type="common">Sap stain fungus</name>
    <dbReference type="NCBI Taxonomy" id="1262450"/>
    <lineage>
        <taxon>Eukaryota</taxon>
        <taxon>Fungi</taxon>
        <taxon>Dikarya</taxon>
        <taxon>Ascomycota</taxon>
        <taxon>Pezizomycotina</taxon>
        <taxon>Sordariomycetes</taxon>
        <taxon>Sordariomycetidae</taxon>
        <taxon>Ophiostomatales</taxon>
        <taxon>Ophiostomataceae</taxon>
        <taxon>Ophiostoma</taxon>
    </lineage>
</organism>
<dbReference type="InterPro" id="IPR016651">
    <property type="entry name" value="LCMT1"/>
</dbReference>
<protein>
    <recommendedName>
        <fullName evidence="4 8">Leucine carboxyl methyltransferase 1</fullName>
        <ecNumber evidence="3 8">2.1.1.233</ecNumber>
    </recommendedName>
</protein>
<dbReference type="EC" id="2.1.1.233" evidence="3 8"/>
<evidence type="ECO:0000256" key="9">
    <source>
        <dbReference type="PIRSR" id="PIRSR016305-1"/>
    </source>
</evidence>
<sequence>MPVPGEYDNPPSYLYPPRPSGMPAPGTYTTQSGSPSTPSQRIATVQGTDTDAALSRLSAVEVGLLDDRFAQFFAGDGGGPAPRRLPIINRGTYTRTKALDKMIEAVMAADGASPRQIVSLGAGTDTRALRVLTRRKKKERHLETGDVPSFTNVIYHEIDFPRISERKRAIVQAVPEIQALLAGPVTQHSPMTWSVDLGDGNVLYSHGHDLRELKEASDVVLHGYQSSLPTLIVSECCLCYLQPDEAVSVLRYFTKAAFGSALDSQPSQRDPVVSATPSVGVVLYEPIHPNDSFGRTMVSNLAARGIEMPTLAACPDGPSQDARLTKQVGLHDRADHRTIAQIWDAWVPEAEKARVNAMEGLDEVEEWKLLASHYVVAWGYRGGFFKSVWNQLEAAPEPMED</sequence>
<feature type="binding site" evidence="9">
    <location>
        <begin position="209"/>
        <end position="210"/>
    </location>
    <ligand>
        <name>S-adenosyl-L-methionine</name>
        <dbReference type="ChEBI" id="CHEBI:59789"/>
    </ligand>
</feature>
<dbReference type="PANTHER" id="PTHR13600">
    <property type="entry name" value="LEUCINE CARBOXYL METHYLTRANSFERASE"/>
    <property type="match status" value="1"/>
</dbReference>
<dbReference type="SUPFAM" id="SSF53335">
    <property type="entry name" value="S-adenosyl-L-methionine-dependent methyltransferases"/>
    <property type="match status" value="1"/>
</dbReference>
<keyword evidence="5 8" id="KW-0489">Methyltransferase</keyword>
<dbReference type="VEuPathDB" id="FungiDB:F503_00134"/>
<name>S3CW06_OPHP1</name>
<evidence type="ECO:0000256" key="4">
    <source>
        <dbReference type="ARBA" id="ARBA00017497"/>
    </source>
</evidence>
<feature type="binding site" evidence="9">
    <location>
        <position position="95"/>
    </location>
    <ligand>
        <name>S-adenosyl-L-methionine</name>
        <dbReference type="ChEBI" id="CHEBI:59789"/>
    </ligand>
</feature>
<dbReference type="Proteomes" id="UP000016923">
    <property type="component" value="Unassembled WGS sequence"/>
</dbReference>
<comment type="similarity">
    <text evidence="2 8">Belongs to the methyltransferase superfamily. LCMT family.</text>
</comment>
<dbReference type="InterPro" id="IPR007213">
    <property type="entry name" value="Ppm1/Ppm2/Tcmp"/>
</dbReference>
<evidence type="ECO:0000256" key="5">
    <source>
        <dbReference type="ARBA" id="ARBA00022603"/>
    </source>
</evidence>
<dbReference type="OMA" id="IIYEPIR"/>
<evidence type="ECO:0000256" key="6">
    <source>
        <dbReference type="ARBA" id="ARBA00022679"/>
    </source>
</evidence>
<evidence type="ECO:0000256" key="2">
    <source>
        <dbReference type="ARBA" id="ARBA00010703"/>
    </source>
</evidence>
<dbReference type="GO" id="GO:0018423">
    <property type="term" value="F:protein C-terminal leucine carboxyl O-methyltransferase activity"/>
    <property type="evidence" value="ECO:0007669"/>
    <property type="project" value="UniProtKB-EC"/>
</dbReference>
<evidence type="ECO:0000313" key="12">
    <source>
        <dbReference type="Proteomes" id="UP000016923"/>
    </source>
</evidence>
<comment type="function">
    <text evidence="8">Methylates the carboxyl group of the C-terminal leucine residue of protein phosphatase 2A catalytic subunits to form alpha-leucine ester residues.</text>
</comment>
<dbReference type="HOGENOM" id="CLU_031312_1_1_1"/>
<dbReference type="PIRSF" id="PIRSF016305">
    <property type="entry name" value="LCM_mtfrase"/>
    <property type="match status" value="1"/>
</dbReference>